<keyword evidence="4" id="KW-0964">Secreted</keyword>
<evidence type="ECO:0000313" key="7">
    <source>
        <dbReference type="Proteomes" id="UP000187203"/>
    </source>
</evidence>
<reference evidence="7" key="1">
    <citation type="submission" date="2013-09" db="EMBL/GenBank/DDBJ databases">
        <title>Corchorus olitorius genome sequencing.</title>
        <authorList>
            <person name="Alam M."/>
            <person name="Haque M.S."/>
            <person name="Islam M.S."/>
            <person name="Emdad E.M."/>
            <person name="Islam M.M."/>
            <person name="Ahmed B."/>
            <person name="Halim A."/>
            <person name="Hossen Q.M.M."/>
            <person name="Hossain M.Z."/>
            <person name="Ahmed R."/>
            <person name="Khan M.M."/>
            <person name="Islam R."/>
            <person name="Rashid M.M."/>
            <person name="Khan S.A."/>
            <person name="Rahman M.S."/>
            <person name="Alam M."/>
            <person name="Yahiya A.S."/>
            <person name="Khan M.S."/>
            <person name="Azam M.S."/>
            <person name="Haque T."/>
            <person name="Lashkar M.Z.H."/>
            <person name="Akhand A.I."/>
            <person name="Morshed G."/>
            <person name="Roy S."/>
            <person name="Uddin K.S."/>
            <person name="Rabeya T."/>
            <person name="Hossain A.S."/>
            <person name="Chowdhury A."/>
            <person name="Snigdha A.R."/>
            <person name="Mortoza M.S."/>
            <person name="Matin S.A."/>
            <person name="Hoque S.M.E."/>
            <person name="Islam M.K."/>
            <person name="Roy D.K."/>
            <person name="Haider R."/>
            <person name="Moosa M.M."/>
            <person name="Elias S.M."/>
            <person name="Hasan A.M."/>
            <person name="Jahan S."/>
            <person name="Shafiuddin M."/>
            <person name="Mahmood N."/>
            <person name="Shommy N.S."/>
        </authorList>
    </citation>
    <scope>NUCLEOTIDE SEQUENCE [LARGE SCALE GENOMIC DNA]</scope>
    <source>
        <strain evidence="7">cv. O-4</strain>
    </source>
</reference>
<comment type="subcellular location">
    <subcellularLocation>
        <location evidence="1">Secreted</location>
    </subcellularLocation>
</comment>
<sequence>MSSFLPATPSTSTTAAAPARWLSADHRRSGLGLPPRWSVVFIKNKLMHGKILSVHCKNDRGRDFGVSKVPPLQLRKLITFRSTPNEAIHYRCRFAKDNLHLILDVYRRSLDKTVTMSCYDLAICTWIAKEDGMYFKKGIDEIFAMRWKH</sequence>
<evidence type="ECO:0000256" key="1">
    <source>
        <dbReference type="ARBA" id="ARBA00004613"/>
    </source>
</evidence>
<evidence type="ECO:0000256" key="4">
    <source>
        <dbReference type="ARBA" id="ARBA00022525"/>
    </source>
</evidence>
<dbReference type="Pfam" id="PF05938">
    <property type="entry name" value="Self-incomp_S1"/>
    <property type="match status" value="1"/>
</dbReference>
<gene>
    <name evidence="6" type="ORF">COLO4_25535</name>
</gene>
<evidence type="ECO:0000256" key="5">
    <source>
        <dbReference type="ARBA" id="ARBA00022729"/>
    </source>
</evidence>
<accession>A0A1R3I1Z0</accession>
<comment type="similarity">
    <text evidence="2">Belongs to the plant self-incompatibility (S1) protein family.</text>
</comment>
<evidence type="ECO:0000256" key="2">
    <source>
        <dbReference type="ARBA" id="ARBA00005581"/>
    </source>
</evidence>
<dbReference type="Proteomes" id="UP000187203">
    <property type="component" value="Unassembled WGS sequence"/>
</dbReference>
<evidence type="ECO:0000256" key="3">
    <source>
        <dbReference type="ARBA" id="ARBA00022471"/>
    </source>
</evidence>
<dbReference type="AlphaFoldDB" id="A0A1R3I1Z0"/>
<dbReference type="InterPro" id="IPR010264">
    <property type="entry name" value="Self-incomp_S1"/>
</dbReference>
<protein>
    <submittedName>
        <fullName evidence="6">Plant self-incompatibility S1</fullName>
    </submittedName>
</protein>
<dbReference type="GO" id="GO:0005576">
    <property type="term" value="C:extracellular region"/>
    <property type="evidence" value="ECO:0007669"/>
    <property type="project" value="UniProtKB-SubCell"/>
</dbReference>
<proteinExistence type="inferred from homology"/>
<evidence type="ECO:0000313" key="6">
    <source>
        <dbReference type="EMBL" id="OMO76590.1"/>
    </source>
</evidence>
<keyword evidence="3" id="KW-0713">Self-incompatibility</keyword>
<keyword evidence="5" id="KW-0732">Signal</keyword>
<name>A0A1R3I1Z0_9ROSI</name>
<dbReference type="GO" id="GO:0060320">
    <property type="term" value="P:rejection of self pollen"/>
    <property type="evidence" value="ECO:0007669"/>
    <property type="project" value="UniProtKB-KW"/>
</dbReference>
<organism evidence="6 7">
    <name type="scientific">Corchorus olitorius</name>
    <dbReference type="NCBI Taxonomy" id="93759"/>
    <lineage>
        <taxon>Eukaryota</taxon>
        <taxon>Viridiplantae</taxon>
        <taxon>Streptophyta</taxon>
        <taxon>Embryophyta</taxon>
        <taxon>Tracheophyta</taxon>
        <taxon>Spermatophyta</taxon>
        <taxon>Magnoliopsida</taxon>
        <taxon>eudicotyledons</taxon>
        <taxon>Gunneridae</taxon>
        <taxon>Pentapetalae</taxon>
        <taxon>rosids</taxon>
        <taxon>malvids</taxon>
        <taxon>Malvales</taxon>
        <taxon>Malvaceae</taxon>
        <taxon>Grewioideae</taxon>
        <taxon>Apeibeae</taxon>
        <taxon>Corchorus</taxon>
    </lineage>
</organism>
<keyword evidence="7" id="KW-1185">Reference proteome</keyword>
<comment type="caution">
    <text evidence="6">The sequence shown here is derived from an EMBL/GenBank/DDBJ whole genome shotgun (WGS) entry which is preliminary data.</text>
</comment>
<dbReference type="EMBL" id="AWUE01019072">
    <property type="protein sequence ID" value="OMO76590.1"/>
    <property type="molecule type" value="Genomic_DNA"/>
</dbReference>